<evidence type="ECO:0000256" key="1">
    <source>
        <dbReference type="ARBA" id="ARBA00022630"/>
    </source>
</evidence>
<dbReference type="InterPro" id="IPR029039">
    <property type="entry name" value="Flavoprotein-like_sf"/>
</dbReference>
<dbReference type="Pfam" id="PF03358">
    <property type="entry name" value="FMN_red"/>
    <property type="match status" value="1"/>
</dbReference>
<dbReference type="Gene3D" id="3.40.50.360">
    <property type="match status" value="1"/>
</dbReference>
<proteinExistence type="predicted"/>
<dbReference type="RefSeq" id="WP_028530412.1">
    <property type="nucleotide sequence ID" value="NZ_CABLBR010000002.1"/>
</dbReference>
<gene>
    <name evidence="4" type="ORF">NQ502_06450</name>
</gene>
<evidence type="ECO:0000259" key="3">
    <source>
        <dbReference type="Pfam" id="PF03358"/>
    </source>
</evidence>
<protein>
    <submittedName>
        <fullName evidence="4">Flavodoxin family protein</fullName>
    </submittedName>
</protein>
<evidence type="ECO:0000313" key="5">
    <source>
        <dbReference type="Proteomes" id="UP001060164"/>
    </source>
</evidence>
<evidence type="ECO:0000313" key="4">
    <source>
        <dbReference type="EMBL" id="UWP61371.1"/>
    </source>
</evidence>
<dbReference type="Proteomes" id="UP001060164">
    <property type="component" value="Chromosome"/>
</dbReference>
<feature type="domain" description="NADPH-dependent FMN reductase-like" evidence="3">
    <location>
        <begin position="1"/>
        <end position="154"/>
    </location>
</feature>
<keyword evidence="1" id="KW-0285">Flavoprotein</keyword>
<dbReference type="InterPro" id="IPR005025">
    <property type="entry name" value="FMN_Rdtase-like_dom"/>
</dbReference>
<sequence length="206" mass="22535">MKVVLLNGSPHKDGCTYTALSEAARVLEDQGIDTEILQLGTRPVRGCIACGACSKTGRCTFDDDVANLWIDKIKEADGLIAGSPVYYAGPNGAFCAVLDRIFYAAGSAFRFKPAAAVLSARRGGASASFDRLNKYFTIAEMPVVASQYWNAVHGNTPQEVKQDREGLQIMRTLGRNMAWMLKAVEQQRNADGVPEREPWTPTNFIR</sequence>
<dbReference type="PANTHER" id="PTHR43278">
    <property type="entry name" value="NAD(P)H-DEPENDENT FMN-CONTAINING OXIDOREDUCTASE YWQN-RELATED"/>
    <property type="match status" value="1"/>
</dbReference>
<name>A0ABY5VNC5_9FIRM</name>
<accession>A0ABY5VNC5</accession>
<keyword evidence="2" id="KW-0288">FMN</keyword>
<dbReference type="PANTHER" id="PTHR43278:SF4">
    <property type="entry name" value="NAD(P)H-DEPENDENT FMN-CONTAINING OXIDOREDUCTASE YWQN-RELATED"/>
    <property type="match status" value="1"/>
</dbReference>
<dbReference type="InterPro" id="IPR051796">
    <property type="entry name" value="ISF_SsuE-like"/>
</dbReference>
<evidence type="ECO:0000256" key="2">
    <source>
        <dbReference type="ARBA" id="ARBA00022643"/>
    </source>
</evidence>
<keyword evidence="5" id="KW-1185">Reference proteome</keyword>
<reference evidence="4" key="1">
    <citation type="journal article" date="2022" name="Cell">
        <title>Design, construction, and in vivo augmentation of a complex gut microbiome.</title>
        <authorList>
            <person name="Cheng A.G."/>
            <person name="Ho P.Y."/>
            <person name="Aranda-Diaz A."/>
            <person name="Jain S."/>
            <person name="Yu F.B."/>
            <person name="Meng X."/>
            <person name="Wang M."/>
            <person name="Iakiviak M."/>
            <person name="Nagashima K."/>
            <person name="Zhao A."/>
            <person name="Murugkar P."/>
            <person name="Patil A."/>
            <person name="Atabakhsh K."/>
            <person name="Weakley A."/>
            <person name="Yan J."/>
            <person name="Brumbaugh A.R."/>
            <person name="Higginbottom S."/>
            <person name="Dimas A."/>
            <person name="Shiver A.L."/>
            <person name="Deutschbauer A."/>
            <person name="Neff N."/>
            <person name="Sonnenburg J.L."/>
            <person name="Huang K.C."/>
            <person name="Fischbach M.A."/>
        </authorList>
    </citation>
    <scope>NUCLEOTIDE SEQUENCE</scope>
    <source>
        <strain evidence="4">DSM 19829</strain>
    </source>
</reference>
<organism evidence="4 5">
    <name type="scientific">Ruminococcus gauvreauii</name>
    <dbReference type="NCBI Taxonomy" id="438033"/>
    <lineage>
        <taxon>Bacteria</taxon>
        <taxon>Bacillati</taxon>
        <taxon>Bacillota</taxon>
        <taxon>Clostridia</taxon>
        <taxon>Eubacteriales</taxon>
        <taxon>Oscillospiraceae</taxon>
        <taxon>Ruminococcus</taxon>
    </lineage>
</organism>
<dbReference type="SUPFAM" id="SSF52218">
    <property type="entry name" value="Flavoproteins"/>
    <property type="match status" value="1"/>
</dbReference>
<dbReference type="EMBL" id="CP102290">
    <property type="protein sequence ID" value="UWP61371.1"/>
    <property type="molecule type" value="Genomic_DNA"/>
</dbReference>